<dbReference type="EMBL" id="JANFNG010000008">
    <property type="protein sequence ID" value="MCQ4081447.1"/>
    <property type="molecule type" value="Genomic_DNA"/>
</dbReference>
<sequence length="522" mass="56468">MARPDWNRRHFLGTAAGVGAGAFVAGCGTHPDGAASVQAIASPASSAAVTAENQLPGDADWRLHHRGSDRAVEGYADKASVLPGESFRLHVSTTSTGFRADAYRMGWYGGAQARRVWSSQRVASRAQRVPAPAGSTRTVAAGWQPSTEISTRGWPEGSYLIRLTADSGEQRYVPVTVRSRSTEGRLVIVNSVATWQAYNTWGGHSLYQGPGGSSDYANRSLAVSCDRPFDDNGALLFTTYEQPAIALAEQLGLPLAYVTSMDIDHDPSLLHGARAVVSLGHDEYWTPAMRQRVTAARDAGTNLAFLGANACFRRIRLEPTSAGDRRLVVCYKTDWMKDPMYGKDDAAVTTDWREPPGAHPENSMTGTLYESNPTSADYVVAEPGHWLFEGTGVKAGTSFPNLVGTEYDRVNSGGNTPRPIEIIAHSKLVCRGVRTFSDSAYYTTRGGAGVFNTGTMRWVESLKGDGSHRIPPHTADFTRRVTSNLFLAFAVGPAGRAHPAKDNLDAYHPYDGDPTWAKQNLW</sequence>
<evidence type="ECO:0000313" key="3">
    <source>
        <dbReference type="Proteomes" id="UP001057702"/>
    </source>
</evidence>
<dbReference type="RefSeq" id="WP_255920358.1">
    <property type="nucleotide sequence ID" value="NZ_JANFNG010000008.1"/>
</dbReference>
<dbReference type="PROSITE" id="PS51318">
    <property type="entry name" value="TAT"/>
    <property type="match status" value="1"/>
</dbReference>
<accession>A0ABT1PUX2</accession>
<keyword evidence="3" id="KW-1185">Reference proteome</keyword>
<proteinExistence type="predicted"/>
<gene>
    <name evidence="2" type="ORF">NGB36_12760</name>
</gene>
<reference evidence="2" key="1">
    <citation type="submission" date="2022-06" db="EMBL/GenBank/DDBJ databases">
        <title>Draft genome sequence of Streptomyces sp. RB6PN25 isolated from peat swamp forest in Thailand.</title>
        <authorList>
            <person name="Duangmal K."/>
            <person name="Klaysubun C."/>
        </authorList>
    </citation>
    <scope>NUCLEOTIDE SEQUENCE</scope>
    <source>
        <strain evidence="2">RB6PN25</strain>
    </source>
</reference>
<dbReference type="Pfam" id="PF20254">
    <property type="entry name" value="DMFA2_C"/>
    <property type="match status" value="1"/>
</dbReference>
<dbReference type="PROSITE" id="PS51257">
    <property type="entry name" value="PROKAR_LIPOPROTEIN"/>
    <property type="match status" value="1"/>
</dbReference>
<dbReference type="InterPro" id="IPR006311">
    <property type="entry name" value="TAT_signal"/>
</dbReference>
<name>A0ABT1PUX2_9ACTN</name>
<organism evidence="2 3">
    <name type="scientific">Streptomyces humicola</name>
    <dbReference type="NCBI Taxonomy" id="2953240"/>
    <lineage>
        <taxon>Bacteria</taxon>
        <taxon>Bacillati</taxon>
        <taxon>Actinomycetota</taxon>
        <taxon>Actinomycetes</taxon>
        <taxon>Kitasatosporales</taxon>
        <taxon>Streptomycetaceae</taxon>
        <taxon>Streptomyces</taxon>
    </lineage>
</organism>
<protein>
    <submittedName>
        <fullName evidence="2">Twin-arginine translocation signal domain-containing protein</fullName>
    </submittedName>
</protein>
<evidence type="ECO:0000313" key="2">
    <source>
        <dbReference type="EMBL" id="MCQ4081447.1"/>
    </source>
</evidence>
<dbReference type="InterPro" id="IPR046540">
    <property type="entry name" value="DMFA2_C"/>
</dbReference>
<evidence type="ECO:0000259" key="1">
    <source>
        <dbReference type="Pfam" id="PF20254"/>
    </source>
</evidence>
<feature type="domain" description="N,N-dimethylformamidase beta subunit-like C-terminal" evidence="1">
    <location>
        <begin position="100"/>
        <end position="463"/>
    </location>
</feature>
<comment type="caution">
    <text evidence="2">The sequence shown here is derived from an EMBL/GenBank/DDBJ whole genome shotgun (WGS) entry which is preliminary data.</text>
</comment>
<dbReference type="Proteomes" id="UP001057702">
    <property type="component" value="Unassembled WGS sequence"/>
</dbReference>